<organism evidence="6 7">
    <name type="scientific">Mytilus galloprovincialis</name>
    <name type="common">Mediterranean mussel</name>
    <dbReference type="NCBI Taxonomy" id="29158"/>
    <lineage>
        <taxon>Eukaryota</taxon>
        <taxon>Metazoa</taxon>
        <taxon>Spiralia</taxon>
        <taxon>Lophotrochozoa</taxon>
        <taxon>Mollusca</taxon>
        <taxon>Bivalvia</taxon>
        <taxon>Autobranchia</taxon>
        <taxon>Pteriomorphia</taxon>
        <taxon>Mytilida</taxon>
        <taxon>Mytiloidea</taxon>
        <taxon>Mytilidae</taxon>
        <taxon>Mytilinae</taxon>
        <taxon>Mytilus</taxon>
    </lineage>
</organism>
<dbReference type="OrthoDB" id="6062962at2759"/>
<dbReference type="PRINTS" id="PR00007">
    <property type="entry name" value="COMPLEMNTC1Q"/>
</dbReference>
<keyword evidence="7" id="KW-1185">Reference proteome</keyword>
<evidence type="ECO:0000256" key="1">
    <source>
        <dbReference type="ARBA" id="ARBA00004613"/>
    </source>
</evidence>
<proteinExistence type="predicted"/>
<dbReference type="InterPro" id="IPR001073">
    <property type="entry name" value="C1q_dom"/>
</dbReference>
<evidence type="ECO:0000256" key="3">
    <source>
        <dbReference type="ARBA" id="ARBA00022729"/>
    </source>
</evidence>
<name>A0A8B6EZX7_MYTGA</name>
<comment type="subcellular location">
    <subcellularLocation>
        <location evidence="1">Secreted</location>
    </subcellularLocation>
</comment>
<dbReference type="PANTHER" id="PTHR22923:SF116">
    <property type="entry name" value="C1Q DOMAIN-CONTAINING PROTEIN"/>
    <property type="match status" value="1"/>
</dbReference>
<evidence type="ECO:0000313" key="6">
    <source>
        <dbReference type="EMBL" id="VDI40878.1"/>
    </source>
</evidence>
<evidence type="ECO:0000313" key="7">
    <source>
        <dbReference type="Proteomes" id="UP000596742"/>
    </source>
</evidence>
<feature type="domain" description="C1q" evidence="5">
    <location>
        <begin position="129"/>
        <end position="267"/>
    </location>
</feature>
<dbReference type="Gene3D" id="2.60.120.40">
    <property type="match status" value="1"/>
</dbReference>
<dbReference type="InterPro" id="IPR050822">
    <property type="entry name" value="Cerebellin_Synaptic_Org"/>
</dbReference>
<reference evidence="6" key="1">
    <citation type="submission" date="2018-11" db="EMBL/GenBank/DDBJ databases">
        <authorList>
            <person name="Alioto T."/>
            <person name="Alioto T."/>
        </authorList>
    </citation>
    <scope>NUCLEOTIDE SEQUENCE</scope>
</reference>
<feature type="chain" id="PRO_5032311523" description="C1q domain-containing protein" evidence="4">
    <location>
        <begin position="19"/>
        <end position="267"/>
    </location>
</feature>
<keyword evidence="2" id="KW-0964">Secreted</keyword>
<feature type="signal peptide" evidence="4">
    <location>
        <begin position="1"/>
        <end position="18"/>
    </location>
</feature>
<evidence type="ECO:0000256" key="4">
    <source>
        <dbReference type="SAM" id="SignalP"/>
    </source>
</evidence>
<protein>
    <recommendedName>
        <fullName evidence="5">C1q domain-containing protein</fullName>
    </recommendedName>
</protein>
<dbReference type="SUPFAM" id="SSF49842">
    <property type="entry name" value="TNF-like"/>
    <property type="match status" value="1"/>
</dbReference>
<dbReference type="SMART" id="SM00110">
    <property type="entry name" value="C1Q"/>
    <property type="match status" value="1"/>
</dbReference>
<gene>
    <name evidence="6" type="ORF">MGAL_10B089335</name>
</gene>
<dbReference type="PROSITE" id="PS50871">
    <property type="entry name" value="C1Q"/>
    <property type="match status" value="1"/>
</dbReference>
<evidence type="ECO:0000259" key="5">
    <source>
        <dbReference type="PROSITE" id="PS50871"/>
    </source>
</evidence>
<dbReference type="InterPro" id="IPR008983">
    <property type="entry name" value="Tumour_necrosis_fac-like_dom"/>
</dbReference>
<dbReference type="AlphaFoldDB" id="A0A8B6EZX7"/>
<sequence length="267" mass="30707">MAVTLLVWCIVTLMYCDGSNTTELTFLETNILQMERSMAIQNDRIKYLEKKEVMQDRKIENLKEEIYRLRPDMKSFKRSINSMMKILMKNRRRMVRDYTPNMKSDSSKHNSIVQREVGIEQGKANLMRQASQIIAFYAYLNNDVNSPGIHQTLVFDNVITNGGNWYNKFSGTFSVQMDGLYVFSCSIIMDGPGQYASFEIVKNADIIGTFFVDPQFDEGYKYSSLTLVVDLHNTDTVFVRIGSSYAVVGNVYSRSHARSSFTGWKLN</sequence>
<dbReference type="Proteomes" id="UP000596742">
    <property type="component" value="Unassembled WGS sequence"/>
</dbReference>
<dbReference type="PANTHER" id="PTHR22923">
    <property type="entry name" value="CEREBELLIN-RELATED"/>
    <property type="match status" value="1"/>
</dbReference>
<keyword evidence="3 4" id="KW-0732">Signal</keyword>
<dbReference type="Pfam" id="PF00386">
    <property type="entry name" value="C1q"/>
    <property type="match status" value="1"/>
</dbReference>
<evidence type="ECO:0000256" key="2">
    <source>
        <dbReference type="ARBA" id="ARBA00022525"/>
    </source>
</evidence>
<dbReference type="EMBL" id="UYJE01005838">
    <property type="protein sequence ID" value="VDI40878.1"/>
    <property type="molecule type" value="Genomic_DNA"/>
</dbReference>
<accession>A0A8B6EZX7</accession>
<dbReference type="GO" id="GO:0005576">
    <property type="term" value="C:extracellular region"/>
    <property type="evidence" value="ECO:0007669"/>
    <property type="project" value="UniProtKB-SubCell"/>
</dbReference>
<comment type="caution">
    <text evidence="6">The sequence shown here is derived from an EMBL/GenBank/DDBJ whole genome shotgun (WGS) entry which is preliminary data.</text>
</comment>